<protein>
    <submittedName>
        <fullName evidence="1">Uncharacterized protein</fullName>
    </submittedName>
</protein>
<dbReference type="Proteomes" id="UP001162501">
    <property type="component" value="Chromosome 23"/>
</dbReference>
<sequence length="83" mass="9284">MEEPERARAECEQVQETAPNRSKSKGAIQAEGIECRTVQSAIVPEDYSWTQRSHMMKAGCETSLMTAAKSALRADGWLFHRIS</sequence>
<name>A0AC59Z3N0_RANTA</name>
<reference evidence="1" key="1">
    <citation type="submission" date="2023-05" db="EMBL/GenBank/DDBJ databases">
        <authorList>
            <consortium name="ELIXIR-Norway"/>
        </authorList>
    </citation>
    <scope>NUCLEOTIDE SEQUENCE</scope>
</reference>
<accession>A0AC59Z3N0</accession>
<proteinExistence type="predicted"/>
<reference evidence="1" key="2">
    <citation type="submission" date="2025-03" db="EMBL/GenBank/DDBJ databases">
        <authorList>
            <consortium name="ELIXIR-Norway"/>
            <consortium name="Elixir Norway"/>
        </authorList>
    </citation>
    <scope>NUCLEOTIDE SEQUENCE</scope>
</reference>
<gene>
    <name evidence="1" type="ORF">MRATA1EN22A_LOCUS13649</name>
</gene>
<evidence type="ECO:0000313" key="2">
    <source>
        <dbReference type="Proteomes" id="UP001162501"/>
    </source>
</evidence>
<evidence type="ECO:0000313" key="1">
    <source>
        <dbReference type="EMBL" id="CAN0206286.1"/>
    </source>
</evidence>
<organism evidence="1 2">
    <name type="scientific">Rangifer tarandus platyrhynchus</name>
    <name type="common">Svalbard reindeer</name>
    <dbReference type="NCBI Taxonomy" id="3082113"/>
    <lineage>
        <taxon>Eukaryota</taxon>
        <taxon>Metazoa</taxon>
        <taxon>Chordata</taxon>
        <taxon>Craniata</taxon>
        <taxon>Vertebrata</taxon>
        <taxon>Euteleostomi</taxon>
        <taxon>Mammalia</taxon>
        <taxon>Eutheria</taxon>
        <taxon>Laurasiatheria</taxon>
        <taxon>Artiodactyla</taxon>
        <taxon>Ruminantia</taxon>
        <taxon>Pecora</taxon>
        <taxon>Cervidae</taxon>
        <taxon>Odocoileinae</taxon>
        <taxon>Rangifer</taxon>
    </lineage>
</organism>
<dbReference type="EMBL" id="OX596107">
    <property type="protein sequence ID" value="CAN0206286.1"/>
    <property type="molecule type" value="Genomic_DNA"/>
</dbReference>